<feature type="active site" evidence="5 6">
    <location>
        <position position="145"/>
    </location>
</feature>
<dbReference type="Pfam" id="PF01118">
    <property type="entry name" value="Semialdhyde_dh"/>
    <property type="match status" value="1"/>
</dbReference>
<dbReference type="PANTHER" id="PTHR32338:SF10">
    <property type="entry name" value="N-ACETYL-GAMMA-GLUTAMYL-PHOSPHATE REDUCTASE, CHLOROPLASTIC-RELATED"/>
    <property type="match status" value="1"/>
</dbReference>
<dbReference type="OrthoDB" id="9801289at2"/>
<dbReference type="RefSeq" id="WP_139011564.1">
    <property type="nucleotide sequence ID" value="NZ_VBSN01000027.1"/>
</dbReference>
<dbReference type="SUPFAM" id="SSF55347">
    <property type="entry name" value="Glyceraldehyde-3-phosphate dehydrogenase-like, C-terminal domain"/>
    <property type="match status" value="1"/>
</dbReference>
<dbReference type="PROSITE" id="PS01224">
    <property type="entry name" value="ARGC"/>
    <property type="match status" value="1"/>
</dbReference>
<dbReference type="Gene3D" id="3.30.360.10">
    <property type="entry name" value="Dihydrodipicolinate Reductase, domain 2"/>
    <property type="match status" value="1"/>
</dbReference>
<dbReference type="GO" id="GO:0070401">
    <property type="term" value="F:NADP+ binding"/>
    <property type="evidence" value="ECO:0007669"/>
    <property type="project" value="InterPro"/>
</dbReference>
<dbReference type="HAMAP" id="MF_00150">
    <property type="entry name" value="ArgC_type1"/>
    <property type="match status" value="1"/>
</dbReference>
<dbReference type="AlphaFoldDB" id="A0A5M8QZT9"/>
<comment type="catalytic activity">
    <reaction evidence="5">
        <text>N-acetyl-L-glutamate 5-semialdehyde + phosphate + NADP(+) = N-acetyl-L-glutamyl 5-phosphate + NADPH + H(+)</text>
        <dbReference type="Rhea" id="RHEA:21588"/>
        <dbReference type="ChEBI" id="CHEBI:15378"/>
        <dbReference type="ChEBI" id="CHEBI:29123"/>
        <dbReference type="ChEBI" id="CHEBI:43474"/>
        <dbReference type="ChEBI" id="CHEBI:57783"/>
        <dbReference type="ChEBI" id="CHEBI:57936"/>
        <dbReference type="ChEBI" id="CHEBI:58349"/>
        <dbReference type="EC" id="1.2.1.38"/>
    </reaction>
</comment>
<dbReference type="NCBIfam" id="TIGR01850">
    <property type="entry name" value="argC"/>
    <property type="match status" value="1"/>
</dbReference>
<dbReference type="CDD" id="cd17895">
    <property type="entry name" value="AGPR_1_N"/>
    <property type="match status" value="1"/>
</dbReference>
<sequence>MDSLTHSTANSINIGIIGAAGYTGGELIRILINHPNVNIAFAHSKSQAGKPVYATHTDLLGDTELVFTGNDMQELLNATDLHAIFLCSGHGESKKFLSEFTVPESVKIIDLSTDFRNESEGFIYGLPELQKDKIRTARKIANPGCFATSIELAILPLANAGLINDEIHVSAVTGSTGAGQALSPTTHFTWRNNNMSVYKAFTHQHLTEIKMSVGRLQNGFDKAINFIPYRGDYTRGIMANVYTTFSGTIEEAKNLYKDFYASHPFTHVSDAPVDLKQVVNTNKCLISLEVHDGKLLVTSIIDNLTKGASGQAVQNLNLLFGLPEDAGLRLKAPAF</sequence>
<comment type="subcellular location">
    <subcellularLocation>
        <location evidence="5">Cytoplasm</location>
    </subcellularLocation>
</comment>
<evidence type="ECO:0000256" key="4">
    <source>
        <dbReference type="ARBA" id="ARBA00023002"/>
    </source>
</evidence>
<dbReference type="EC" id="1.2.1.38" evidence="5"/>
<evidence type="ECO:0000313" key="8">
    <source>
        <dbReference type="EMBL" id="KAA6440570.1"/>
    </source>
</evidence>
<keyword evidence="3 5" id="KW-0521">NADP</keyword>
<comment type="caution">
    <text evidence="8">The sequence shown here is derived from an EMBL/GenBank/DDBJ whole genome shotgun (WGS) entry which is preliminary data.</text>
</comment>
<gene>
    <name evidence="5" type="primary">argC</name>
    <name evidence="8" type="ORF">FEM33_08260</name>
</gene>
<keyword evidence="5" id="KW-0963">Cytoplasm</keyword>
<dbReference type="GO" id="GO:0006526">
    <property type="term" value="P:L-arginine biosynthetic process"/>
    <property type="evidence" value="ECO:0007669"/>
    <property type="project" value="UniProtKB-UniRule"/>
</dbReference>
<keyword evidence="4 5" id="KW-0560">Oxidoreductase</keyword>
<keyword evidence="2 5" id="KW-0028">Amino-acid biosynthesis</keyword>
<dbReference type="InterPro" id="IPR058924">
    <property type="entry name" value="AGPR_dimerisation_dom"/>
</dbReference>
<dbReference type="EMBL" id="VBSN01000027">
    <property type="protein sequence ID" value="KAA6440570.1"/>
    <property type="molecule type" value="Genomic_DNA"/>
</dbReference>
<evidence type="ECO:0000259" key="7">
    <source>
        <dbReference type="SMART" id="SM00859"/>
    </source>
</evidence>
<dbReference type="InterPro" id="IPR023013">
    <property type="entry name" value="AGPR_AS"/>
</dbReference>
<dbReference type="InterPro" id="IPR036291">
    <property type="entry name" value="NAD(P)-bd_dom_sf"/>
</dbReference>
<dbReference type="InterPro" id="IPR000534">
    <property type="entry name" value="Semialdehyde_DH_NAD-bd"/>
</dbReference>
<dbReference type="GO" id="GO:0005737">
    <property type="term" value="C:cytoplasm"/>
    <property type="evidence" value="ECO:0007669"/>
    <property type="project" value="UniProtKB-SubCell"/>
</dbReference>
<dbReference type="Gene3D" id="3.40.50.720">
    <property type="entry name" value="NAD(P)-binding Rossmann-like Domain"/>
    <property type="match status" value="1"/>
</dbReference>
<protein>
    <recommendedName>
        <fullName evidence="5">N-acetyl-gamma-glutamyl-phosphate reductase</fullName>
        <shortName evidence="5">AGPR</shortName>
        <ecNumber evidence="5">1.2.1.38</ecNumber>
    </recommendedName>
    <alternativeName>
        <fullName evidence="5">N-acetyl-glutamate semialdehyde dehydrogenase</fullName>
        <shortName evidence="5">NAGSA dehydrogenase</shortName>
    </alternativeName>
</protein>
<evidence type="ECO:0000313" key="9">
    <source>
        <dbReference type="Proteomes" id="UP000323994"/>
    </source>
</evidence>
<evidence type="ECO:0000256" key="3">
    <source>
        <dbReference type="ARBA" id="ARBA00022857"/>
    </source>
</evidence>
<keyword evidence="1 5" id="KW-0055">Arginine biosynthesis</keyword>
<dbReference type="Proteomes" id="UP000323994">
    <property type="component" value="Unassembled WGS sequence"/>
</dbReference>
<dbReference type="UniPathway" id="UPA00068">
    <property type="reaction ID" value="UER00108"/>
</dbReference>
<keyword evidence="9" id="KW-1185">Reference proteome</keyword>
<dbReference type="CDD" id="cd23934">
    <property type="entry name" value="AGPR_1_C"/>
    <property type="match status" value="1"/>
</dbReference>
<dbReference type="PANTHER" id="PTHR32338">
    <property type="entry name" value="N-ACETYL-GAMMA-GLUTAMYL-PHOSPHATE REDUCTASE, CHLOROPLASTIC-RELATED-RELATED"/>
    <property type="match status" value="1"/>
</dbReference>
<dbReference type="GO" id="GO:0051287">
    <property type="term" value="F:NAD binding"/>
    <property type="evidence" value="ECO:0007669"/>
    <property type="project" value="InterPro"/>
</dbReference>
<organism evidence="8 9">
    <name type="scientific">Dyadobacter flavalbus</name>
    <dbReference type="NCBI Taxonomy" id="2579942"/>
    <lineage>
        <taxon>Bacteria</taxon>
        <taxon>Pseudomonadati</taxon>
        <taxon>Bacteroidota</taxon>
        <taxon>Cytophagia</taxon>
        <taxon>Cytophagales</taxon>
        <taxon>Spirosomataceae</taxon>
        <taxon>Dyadobacter</taxon>
    </lineage>
</organism>
<proteinExistence type="inferred from homology"/>
<dbReference type="InterPro" id="IPR000706">
    <property type="entry name" value="AGPR_type-1"/>
</dbReference>
<accession>A0A5M8QZT9</accession>
<comment type="pathway">
    <text evidence="5">Amino-acid biosynthesis; L-arginine biosynthesis; N(2)-acetyl-L-ornithine from L-glutamate: step 3/4.</text>
</comment>
<dbReference type="GO" id="GO:0003942">
    <property type="term" value="F:N-acetyl-gamma-glutamyl-phosphate reductase activity"/>
    <property type="evidence" value="ECO:0007669"/>
    <property type="project" value="UniProtKB-UniRule"/>
</dbReference>
<evidence type="ECO:0000256" key="2">
    <source>
        <dbReference type="ARBA" id="ARBA00022605"/>
    </source>
</evidence>
<evidence type="ECO:0000256" key="1">
    <source>
        <dbReference type="ARBA" id="ARBA00022571"/>
    </source>
</evidence>
<dbReference type="SMART" id="SM00859">
    <property type="entry name" value="Semialdhyde_dh"/>
    <property type="match status" value="1"/>
</dbReference>
<dbReference type="Pfam" id="PF22698">
    <property type="entry name" value="Semialdhyde_dhC_1"/>
    <property type="match status" value="1"/>
</dbReference>
<comment type="similarity">
    <text evidence="5">Belongs to the NAGSA dehydrogenase family. Type 1 subfamily.</text>
</comment>
<evidence type="ECO:0000256" key="6">
    <source>
        <dbReference type="PROSITE-ProRule" id="PRU10010"/>
    </source>
</evidence>
<dbReference type="SUPFAM" id="SSF51735">
    <property type="entry name" value="NAD(P)-binding Rossmann-fold domains"/>
    <property type="match status" value="1"/>
</dbReference>
<comment type="function">
    <text evidence="5">Catalyzes the NADPH-dependent reduction of N-acetyl-5-glutamyl phosphate to yield N-acetyl-L-glutamate 5-semialdehyde.</text>
</comment>
<evidence type="ECO:0000256" key="5">
    <source>
        <dbReference type="HAMAP-Rule" id="MF_00150"/>
    </source>
</evidence>
<name>A0A5M8QZT9_9BACT</name>
<feature type="domain" description="Semialdehyde dehydrogenase NAD-binding" evidence="7">
    <location>
        <begin position="13"/>
        <end position="137"/>
    </location>
</feature>
<dbReference type="InterPro" id="IPR050085">
    <property type="entry name" value="AGPR"/>
</dbReference>
<reference evidence="8 9" key="1">
    <citation type="submission" date="2019-05" db="EMBL/GenBank/DDBJ databases">
        <authorList>
            <person name="Qu J.-H."/>
        </authorList>
    </citation>
    <scope>NUCLEOTIDE SEQUENCE [LARGE SCALE GENOMIC DNA]</scope>
    <source>
        <strain evidence="8 9">NS28</strain>
    </source>
</reference>